<proteinExistence type="predicted"/>
<evidence type="ECO:0000313" key="3">
    <source>
        <dbReference type="Proteomes" id="UP001142610"/>
    </source>
</evidence>
<dbReference type="Gene3D" id="3.30.750.24">
    <property type="entry name" value="STAS domain"/>
    <property type="match status" value="1"/>
</dbReference>
<feature type="domain" description="MlaB-like STAS" evidence="1">
    <location>
        <begin position="13"/>
        <end position="87"/>
    </location>
</feature>
<accession>A0A9X2L7L3</accession>
<dbReference type="RefSeq" id="WP_256618416.1">
    <property type="nucleotide sequence ID" value="NZ_JANIBC010000002.1"/>
</dbReference>
<dbReference type="InterPro" id="IPR036513">
    <property type="entry name" value="STAS_dom_sf"/>
</dbReference>
<comment type="caution">
    <text evidence="2">The sequence shown here is derived from an EMBL/GenBank/DDBJ whole genome shotgun (WGS) entry which is preliminary data.</text>
</comment>
<reference evidence="2" key="1">
    <citation type="submission" date="2022-07" db="EMBL/GenBank/DDBJ databases">
        <title>Parvularcula maris sp. nov., an algicidal bacterium isolated from seawater.</title>
        <authorList>
            <person name="Li F."/>
        </authorList>
    </citation>
    <scope>NUCLEOTIDE SEQUENCE</scope>
    <source>
        <strain evidence="2">BGMRC 0090</strain>
    </source>
</reference>
<keyword evidence="3" id="KW-1185">Reference proteome</keyword>
<sequence length="99" mass="10521">MSQEGGYCEITLEPKLASRAAPELYGKLKQHASDTVVLDASKVEQIGVLVMQILIAAVKDWGSRSVDFEVVDPSSAFCESAKTLGIDLELLGVPATGRA</sequence>
<evidence type="ECO:0000259" key="1">
    <source>
        <dbReference type="Pfam" id="PF13466"/>
    </source>
</evidence>
<dbReference type="Pfam" id="PF13466">
    <property type="entry name" value="STAS_2"/>
    <property type="match status" value="1"/>
</dbReference>
<dbReference type="InterPro" id="IPR058548">
    <property type="entry name" value="MlaB-like_STAS"/>
</dbReference>
<evidence type="ECO:0000313" key="2">
    <source>
        <dbReference type="EMBL" id="MCQ8184568.1"/>
    </source>
</evidence>
<protein>
    <submittedName>
        <fullName evidence="2">STAS domain-containing protein</fullName>
    </submittedName>
</protein>
<dbReference type="EMBL" id="JANIBC010000002">
    <property type="protein sequence ID" value="MCQ8184568.1"/>
    <property type="molecule type" value="Genomic_DNA"/>
</dbReference>
<dbReference type="Proteomes" id="UP001142610">
    <property type="component" value="Unassembled WGS sequence"/>
</dbReference>
<dbReference type="AlphaFoldDB" id="A0A9X2L7L3"/>
<name>A0A9X2L7L3_9PROT</name>
<gene>
    <name evidence="2" type="ORF">NOG11_04125</name>
</gene>
<organism evidence="2 3">
    <name type="scientific">Parvularcula maris</name>
    <dbReference type="NCBI Taxonomy" id="2965077"/>
    <lineage>
        <taxon>Bacteria</taxon>
        <taxon>Pseudomonadati</taxon>
        <taxon>Pseudomonadota</taxon>
        <taxon>Alphaproteobacteria</taxon>
        <taxon>Parvularculales</taxon>
        <taxon>Parvularculaceae</taxon>
        <taxon>Parvularcula</taxon>
    </lineage>
</organism>
<dbReference type="SUPFAM" id="SSF52091">
    <property type="entry name" value="SpoIIaa-like"/>
    <property type="match status" value="1"/>
</dbReference>